<sequence>MRNVLAPPIVASAFAMAALGSAGLAVAAVPTGPSNVTTTINGLKAHGFDVIVNRVGTAPLSECTVGAVRPGHQVTRTDSGFPGDSLTTAVISKTVYVDLAC</sequence>
<accession>A0A1G4WA19</accession>
<evidence type="ECO:0008006" key="4">
    <source>
        <dbReference type="Google" id="ProtNLM"/>
    </source>
</evidence>
<feature type="chain" id="PRO_5011460208" description="PASTA domain-containing protein" evidence="1">
    <location>
        <begin position="28"/>
        <end position="101"/>
    </location>
</feature>
<dbReference type="EMBL" id="FMUB01000005">
    <property type="protein sequence ID" value="SCX19239.1"/>
    <property type="molecule type" value="Genomic_DNA"/>
</dbReference>
<proteinExistence type="predicted"/>
<reference evidence="3" key="1">
    <citation type="submission" date="2016-10" db="EMBL/GenBank/DDBJ databases">
        <authorList>
            <person name="Varghese N."/>
            <person name="Submissions S."/>
        </authorList>
    </citation>
    <scope>NUCLEOTIDE SEQUENCE [LARGE SCALE GENOMIC DNA]</scope>
    <source>
        <strain evidence="3">UNC267MFSha1.1M11</strain>
    </source>
</reference>
<gene>
    <name evidence="2" type="ORF">SAMN02799620_02644</name>
</gene>
<evidence type="ECO:0000313" key="2">
    <source>
        <dbReference type="EMBL" id="SCX19239.1"/>
    </source>
</evidence>
<evidence type="ECO:0000256" key="1">
    <source>
        <dbReference type="SAM" id="SignalP"/>
    </source>
</evidence>
<feature type="signal peptide" evidence="1">
    <location>
        <begin position="1"/>
        <end position="27"/>
    </location>
</feature>
<protein>
    <recommendedName>
        <fullName evidence="4">PASTA domain-containing protein</fullName>
    </recommendedName>
</protein>
<dbReference type="Proteomes" id="UP000199707">
    <property type="component" value="Unassembled WGS sequence"/>
</dbReference>
<keyword evidence="1" id="KW-0732">Signal</keyword>
<evidence type="ECO:0000313" key="3">
    <source>
        <dbReference type="Proteomes" id="UP000199707"/>
    </source>
</evidence>
<name>A0A1G4WA19_9MYCO</name>
<organism evidence="2 3">
    <name type="scientific">Mycolicibacterium fluoranthenivorans</name>
    <dbReference type="NCBI Taxonomy" id="258505"/>
    <lineage>
        <taxon>Bacteria</taxon>
        <taxon>Bacillati</taxon>
        <taxon>Actinomycetota</taxon>
        <taxon>Actinomycetes</taxon>
        <taxon>Mycobacteriales</taxon>
        <taxon>Mycobacteriaceae</taxon>
        <taxon>Mycolicibacterium</taxon>
    </lineage>
</organism>
<dbReference type="STRING" id="1502745.SAMN02799620_02644"/>
<dbReference type="AlphaFoldDB" id="A0A1G4WA19"/>